<dbReference type="InterPro" id="IPR005162">
    <property type="entry name" value="Retrotrans_gag_dom"/>
</dbReference>
<name>A0A0L6UI01_9BASI</name>
<dbReference type="OrthoDB" id="4847360at2759"/>
<evidence type="ECO:0000256" key="1">
    <source>
        <dbReference type="SAM" id="MobiDB-lite"/>
    </source>
</evidence>
<reference evidence="3 4" key="1">
    <citation type="submission" date="2015-08" db="EMBL/GenBank/DDBJ databases">
        <title>Next Generation Sequencing and Analysis of the Genome of Puccinia sorghi L Schw, the Causal Agent of Maize Common Rust.</title>
        <authorList>
            <person name="Rochi L."/>
            <person name="Burguener G."/>
            <person name="Darino M."/>
            <person name="Turjanski A."/>
            <person name="Kreff E."/>
            <person name="Dieguez M.J."/>
            <person name="Sacco F."/>
        </authorList>
    </citation>
    <scope>NUCLEOTIDE SEQUENCE [LARGE SCALE GENOMIC DNA]</scope>
    <source>
        <strain evidence="3 4">RO10H11247</strain>
    </source>
</reference>
<feature type="domain" description="Retrotransposon gag" evidence="2">
    <location>
        <begin position="100"/>
        <end position="192"/>
    </location>
</feature>
<proteinExistence type="predicted"/>
<sequence length="279" mass="31548">VKLLQGTPVLYCSNVPTKFNYLCRRFDAYDGQGTCPTASHGGESLTNPSPPQRHGWPTKPRSCSTKSRLQPHGACQTPTSGLHAVTYPKWFPTNTSKVAFTVSFMRDYAATWSQLYLDKVFHKVPVVFYDFLNNFRSSFFDQNRQQHAEVALRNLCQTGTMLAYTQDFNQHTCTMGWADAPLMSLYQHGLKENIQLAMFMRNIDLNSLRNSTRPLCPPPIPSTSTSTPTPDPNVMELSEFQKAPKKQISDAERACWVQRNLCFCWGQASQISCRCLNKG</sequence>
<organism evidence="3 4">
    <name type="scientific">Puccinia sorghi</name>
    <dbReference type="NCBI Taxonomy" id="27349"/>
    <lineage>
        <taxon>Eukaryota</taxon>
        <taxon>Fungi</taxon>
        <taxon>Dikarya</taxon>
        <taxon>Basidiomycota</taxon>
        <taxon>Pucciniomycotina</taxon>
        <taxon>Pucciniomycetes</taxon>
        <taxon>Pucciniales</taxon>
        <taxon>Pucciniaceae</taxon>
        <taxon>Puccinia</taxon>
    </lineage>
</organism>
<dbReference type="EMBL" id="LAVV01011361">
    <property type="protein sequence ID" value="KNZ47872.1"/>
    <property type="molecule type" value="Genomic_DNA"/>
</dbReference>
<dbReference type="VEuPathDB" id="FungiDB:VP01_6078g1"/>
<evidence type="ECO:0000313" key="3">
    <source>
        <dbReference type="EMBL" id="KNZ47872.1"/>
    </source>
</evidence>
<dbReference type="Proteomes" id="UP000037035">
    <property type="component" value="Unassembled WGS sequence"/>
</dbReference>
<evidence type="ECO:0000259" key="2">
    <source>
        <dbReference type="Pfam" id="PF03732"/>
    </source>
</evidence>
<gene>
    <name evidence="3" type="ORF">VP01_6078g1</name>
</gene>
<feature type="region of interest" description="Disordered" evidence="1">
    <location>
        <begin position="39"/>
        <end position="70"/>
    </location>
</feature>
<accession>A0A0L6UI01</accession>
<comment type="caution">
    <text evidence="3">The sequence shown here is derived from an EMBL/GenBank/DDBJ whole genome shotgun (WGS) entry which is preliminary data.</text>
</comment>
<feature type="non-terminal residue" evidence="3">
    <location>
        <position position="1"/>
    </location>
</feature>
<dbReference type="AlphaFoldDB" id="A0A0L6UI01"/>
<keyword evidence="4" id="KW-1185">Reference proteome</keyword>
<protein>
    <recommendedName>
        <fullName evidence="2">Retrotransposon gag domain-containing protein</fullName>
    </recommendedName>
</protein>
<dbReference type="Pfam" id="PF03732">
    <property type="entry name" value="Retrotrans_gag"/>
    <property type="match status" value="1"/>
</dbReference>
<evidence type="ECO:0000313" key="4">
    <source>
        <dbReference type="Proteomes" id="UP000037035"/>
    </source>
</evidence>